<dbReference type="OrthoDB" id="422053at2759"/>
<evidence type="ECO:0000313" key="5">
    <source>
        <dbReference type="EMBL" id="CAD8064170.1"/>
    </source>
</evidence>
<dbReference type="EMBL" id="CAJJDN010000018">
    <property type="protein sequence ID" value="CAD8064170.1"/>
    <property type="molecule type" value="Genomic_DNA"/>
</dbReference>
<evidence type="ECO:0000256" key="3">
    <source>
        <dbReference type="ARBA" id="ARBA00022777"/>
    </source>
</evidence>
<dbReference type="InterPro" id="IPR052969">
    <property type="entry name" value="Thr-specific_kinase-like"/>
</dbReference>
<feature type="domain" description="Alpha-type protein kinase" evidence="4">
    <location>
        <begin position="480"/>
        <end position="719"/>
    </location>
</feature>
<comment type="caution">
    <text evidence="5">The sequence shown here is derived from an EMBL/GenBank/DDBJ whole genome shotgun (WGS) entry which is preliminary data.</text>
</comment>
<keyword evidence="2" id="KW-0808">Transferase</keyword>
<dbReference type="CDD" id="cd04515">
    <property type="entry name" value="Alpha_kinase"/>
    <property type="match status" value="1"/>
</dbReference>
<keyword evidence="6" id="KW-1185">Reference proteome</keyword>
<reference evidence="5" key="1">
    <citation type="submission" date="2021-01" db="EMBL/GenBank/DDBJ databases">
        <authorList>
            <consortium name="Genoscope - CEA"/>
            <person name="William W."/>
        </authorList>
    </citation>
    <scope>NUCLEOTIDE SEQUENCE</scope>
</reference>
<dbReference type="GO" id="GO:0005524">
    <property type="term" value="F:ATP binding"/>
    <property type="evidence" value="ECO:0007669"/>
    <property type="project" value="InterPro"/>
</dbReference>
<dbReference type="AlphaFoldDB" id="A0A8S1L7R9"/>
<dbReference type="Pfam" id="PF02816">
    <property type="entry name" value="Alpha_kinase"/>
    <property type="match status" value="1"/>
</dbReference>
<keyword evidence="3" id="KW-0418">Kinase</keyword>
<dbReference type="PROSITE" id="PS51158">
    <property type="entry name" value="ALPHA_KINASE"/>
    <property type="match status" value="1"/>
</dbReference>
<proteinExistence type="predicted"/>
<gene>
    <name evidence="5" type="ORF">PSON_ATCC_30995.1.T0180359</name>
</gene>
<dbReference type="Proteomes" id="UP000692954">
    <property type="component" value="Unassembled WGS sequence"/>
</dbReference>
<dbReference type="GO" id="GO:0005737">
    <property type="term" value="C:cytoplasm"/>
    <property type="evidence" value="ECO:0007669"/>
    <property type="project" value="TreeGrafter"/>
</dbReference>
<dbReference type="InterPro" id="IPR004166">
    <property type="entry name" value="a-kinase_dom"/>
</dbReference>
<organism evidence="5 6">
    <name type="scientific">Paramecium sonneborni</name>
    <dbReference type="NCBI Taxonomy" id="65129"/>
    <lineage>
        <taxon>Eukaryota</taxon>
        <taxon>Sar</taxon>
        <taxon>Alveolata</taxon>
        <taxon>Ciliophora</taxon>
        <taxon>Intramacronucleata</taxon>
        <taxon>Oligohymenophorea</taxon>
        <taxon>Peniculida</taxon>
        <taxon>Parameciidae</taxon>
        <taxon>Paramecium</taxon>
    </lineage>
</organism>
<name>A0A8S1L7R9_9CILI</name>
<dbReference type="PANTHER" id="PTHR47763">
    <property type="entry name" value="ALPHA-PROTEIN KINASE VWKA"/>
    <property type="match status" value="1"/>
</dbReference>
<sequence>MITNDISKICNKTIFCREQDCQQSHQRKFVGICLEYLKQESDDEDDQNYYKKKCSNPHCQLYHFDSIKMHLLLQMSSINGIWLYNLCPQKNCNFVQCQYLHKKWAQDVCMKFMLTGCKKLQCKKHIDWCKLREEVYKQYNVSEINPEKINQKQENKYIIHLKNQNLCIENLKGICPNLKCKQIHCDWEDIPYKSCFKQSVYPCTNQISQNNFIEAAQNIQIQQLCDKEKLIKLQREINQANIIDVIFILDLTLSMKHWLNTIKCEITNIIYQFKEKINGYGIRVGFVGYRDVCEAEDQIVCRCLTDNFEEITRFIQDQEAKGGGDQAEDVISGLKQGLKLNISLHPDSILCTFLIADAPCHGKQYHHEDISDDLQDQIEPQSLENIMKQYKQVKKLSFFTCFKIRDSTDLMFQKMQEGFPDLIITRKSQPSDFPQLVTFALESSISITLNQQDSPLRSQFLYTEANFIQPKIINYDISKRYQKKSQFWENFSVYVDENQRSGATALEIKLQPEITLANPQNEALRNTYVFQVFDAINNRYMVAKLSKEHVKKYRENELTENDIEIAEEQAKTRYYVAAYANELAFLFRQKTKEFDGIPPIFYVTPILYKLESPFYGVKQLYAETCINQAKFKWKKYTDYYFYSSFSHFTYTETEGTLVILDLQGSDNILTDASIQTLENKIPILEKDHTNQKQIGITIFLNQQHQQCSLICQMLKLSRKNFSIQNPEINKNLWQLQDHQMVLVICESCLQLRSYSLDQFKQMNEIKCDNCRDLQKQPIQSLCKCCLSLYPHDPNEDLQTLTVYGFCKICKSNCLQRASACIYCSNYCTLKLKQIGTFQKYICVIGYQYLQTLYCKDCQTKYQFQFILSEQDYKDGNFICCQKK</sequence>
<evidence type="ECO:0000256" key="2">
    <source>
        <dbReference type="ARBA" id="ARBA00022679"/>
    </source>
</evidence>
<evidence type="ECO:0000259" key="4">
    <source>
        <dbReference type="PROSITE" id="PS51158"/>
    </source>
</evidence>
<dbReference type="SMART" id="SM00811">
    <property type="entry name" value="Alpha_kinase"/>
    <property type="match status" value="1"/>
</dbReference>
<accession>A0A8S1L7R9</accession>
<dbReference type="PANTHER" id="PTHR47763:SF5">
    <property type="entry name" value="CHROMOSOME UNDETERMINED SCAFFOLD_25, WHOLE GENOME SHOTGUN SEQUENCE"/>
    <property type="match status" value="1"/>
</dbReference>
<dbReference type="GO" id="GO:0004674">
    <property type="term" value="F:protein serine/threonine kinase activity"/>
    <property type="evidence" value="ECO:0007669"/>
    <property type="project" value="UniProtKB-KW"/>
</dbReference>
<protein>
    <recommendedName>
        <fullName evidence="4">Alpha-type protein kinase domain-containing protein</fullName>
    </recommendedName>
</protein>
<keyword evidence="1" id="KW-0723">Serine/threonine-protein kinase</keyword>
<evidence type="ECO:0000313" key="6">
    <source>
        <dbReference type="Proteomes" id="UP000692954"/>
    </source>
</evidence>
<evidence type="ECO:0000256" key="1">
    <source>
        <dbReference type="ARBA" id="ARBA00022527"/>
    </source>
</evidence>